<organism evidence="2 3">
    <name type="scientific">Triticum urartu</name>
    <name type="common">Red wild einkorn</name>
    <name type="synonym">Crithodium urartu</name>
    <dbReference type="NCBI Taxonomy" id="4572"/>
    <lineage>
        <taxon>Eukaryota</taxon>
        <taxon>Viridiplantae</taxon>
        <taxon>Streptophyta</taxon>
        <taxon>Embryophyta</taxon>
        <taxon>Tracheophyta</taxon>
        <taxon>Spermatophyta</taxon>
        <taxon>Magnoliopsida</taxon>
        <taxon>Liliopsida</taxon>
        <taxon>Poales</taxon>
        <taxon>Poaceae</taxon>
        <taxon>BOP clade</taxon>
        <taxon>Pooideae</taxon>
        <taxon>Triticodae</taxon>
        <taxon>Triticeae</taxon>
        <taxon>Triticinae</taxon>
        <taxon>Triticum</taxon>
    </lineage>
</organism>
<reference evidence="2" key="3">
    <citation type="submission" date="2022-06" db="UniProtKB">
        <authorList>
            <consortium name="EnsemblPlants"/>
        </authorList>
    </citation>
    <scope>IDENTIFICATION</scope>
</reference>
<reference evidence="3" key="1">
    <citation type="journal article" date="2013" name="Nature">
        <title>Draft genome of the wheat A-genome progenitor Triticum urartu.</title>
        <authorList>
            <person name="Ling H.Q."/>
            <person name="Zhao S."/>
            <person name="Liu D."/>
            <person name="Wang J."/>
            <person name="Sun H."/>
            <person name="Zhang C."/>
            <person name="Fan H."/>
            <person name="Li D."/>
            <person name="Dong L."/>
            <person name="Tao Y."/>
            <person name="Gao C."/>
            <person name="Wu H."/>
            <person name="Li Y."/>
            <person name="Cui Y."/>
            <person name="Guo X."/>
            <person name="Zheng S."/>
            <person name="Wang B."/>
            <person name="Yu K."/>
            <person name="Liang Q."/>
            <person name="Yang W."/>
            <person name="Lou X."/>
            <person name="Chen J."/>
            <person name="Feng M."/>
            <person name="Jian J."/>
            <person name="Zhang X."/>
            <person name="Luo G."/>
            <person name="Jiang Y."/>
            <person name="Liu J."/>
            <person name="Wang Z."/>
            <person name="Sha Y."/>
            <person name="Zhang B."/>
            <person name="Wu H."/>
            <person name="Tang D."/>
            <person name="Shen Q."/>
            <person name="Xue P."/>
            <person name="Zou S."/>
            <person name="Wang X."/>
            <person name="Liu X."/>
            <person name="Wang F."/>
            <person name="Yang Y."/>
            <person name="An X."/>
            <person name="Dong Z."/>
            <person name="Zhang K."/>
            <person name="Zhang X."/>
            <person name="Luo M.C."/>
            <person name="Dvorak J."/>
            <person name="Tong Y."/>
            <person name="Wang J."/>
            <person name="Yang H."/>
            <person name="Li Z."/>
            <person name="Wang D."/>
            <person name="Zhang A."/>
            <person name="Wang J."/>
        </authorList>
    </citation>
    <scope>NUCLEOTIDE SEQUENCE</scope>
    <source>
        <strain evidence="3">cv. G1812</strain>
    </source>
</reference>
<evidence type="ECO:0000313" key="2">
    <source>
        <dbReference type="EnsemblPlants" id="TuG1812G0600004075.01.T02.cds369324"/>
    </source>
</evidence>
<evidence type="ECO:0000256" key="1">
    <source>
        <dbReference type="SAM" id="MobiDB-lite"/>
    </source>
</evidence>
<keyword evidence="3" id="KW-1185">Reference proteome</keyword>
<name>A0A8R7UZ31_TRIUA</name>
<accession>A0A8R7UZ31</accession>
<sequence>MTSWRMPAPPPSRIGGRPETGEGSPETGEGEGDGGDARELDILDPRGGDERGAEHRKTPPAVHSEIGRCTAIGAYCL</sequence>
<dbReference type="AlphaFoldDB" id="A0A8R7UZ31"/>
<protein>
    <submittedName>
        <fullName evidence="2">Uncharacterized protein</fullName>
    </submittedName>
</protein>
<feature type="compositionally biased region" description="Basic and acidic residues" evidence="1">
    <location>
        <begin position="35"/>
        <end position="57"/>
    </location>
</feature>
<feature type="region of interest" description="Disordered" evidence="1">
    <location>
        <begin position="1"/>
        <end position="63"/>
    </location>
</feature>
<dbReference type="Gramene" id="TuG1812G0600004075.01.T02">
    <property type="protein sequence ID" value="TuG1812G0600004075.01.T02.cds369324"/>
    <property type="gene ID" value="TuG1812G0600004075.01"/>
</dbReference>
<dbReference type="Proteomes" id="UP000015106">
    <property type="component" value="Chromosome 6"/>
</dbReference>
<dbReference type="EnsemblPlants" id="TuG1812G0600004075.01.T02">
    <property type="protein sequence ID" value="TuG1812G0600004075.01.T02.cds369324"/>
    <property type="gene ID" value="TuG1812G0600004075.01"/>
</dbReference>
<feature type="compositionally biased region" description="Low complexity" evidence="1">
    <location>
        <begin position="15"/>
        <end position="27"/>
    </location>
</feature>
<proteinExistence type="predicted"/>
<evidence type="ECO:0000313" key="3">
    <source>
        <dbReference type="Proteomes" id="UP000015106"/>
    </source>
</evidence>
<reference evidence="2" key="2">
    <citation type="submission" date="2018-03" db="EMBL/GenBank/DDBJ databases">
        <title>The Triticum urartu genome reveals the dynamic nature of wheat genome evolution.</title>
        <authorList>
            <person name="Ling H."/>
            <person name="Ma B."/>
            <person name="Shi X."/>
            <person name="Liu H."/>
            <person name="Dong L."/>
            <person name="Sun H."/>
            <person name="Cao Y."/>
            <person name="Gao Q."/>
            <person name="Zheng S."/>
            <person name="Li Y."/>
            <person name="Yu Y."/>
            <person name="Du H."/>
            <person name="Qi M."/>
            <person name="Li Y."/>
            <person name="Yu H."/>
            <person name="Cui Y."/>
            <person name="Wang N."/>
            <person name="Chen C."/>
            <person name="Wu H."/>
            <person name="Zhao Y."/>
            <person name="Zhang J."/>
            <person name="Li Y."/>
            <person name="Zhou W."/>
            <person name="Zhang B."/>
            <person name="Hu W."/>
            <person name="Eijk M."/>
            <person name="Tang J."/>
            <person name="Witsenboer H."/>
            <person name="Zhao S."/>
            <person name="Li Z."/>
            <person name="Zhang A."/>
            <person name="Wang D."/>
            <person name="Liang C."/>
        </authorList>
    </citation>
    <scope>NUCLEOTIDE SEQUENCE [LARGE SCALE GENOMIC DNA]</scope>
    <source>
        <strain evidence="2">cv. G1812</strain>
    </source>
</reference>